<comment type="pathway">
    <text evidence="6">Quinol/quinone metabolism; 1,4-dihydroxy-2-naphthoate biosynthesis; 1,4-dihydroxy-2-naphthoate from chorismate: step 2/7.</text>
</comment>
<keyword evidence="2 6" id="KW-0479">Metal-binding</keyword>
<keyword evidence="1 6" id="KW-0808">Transferase</keyword>
<dbReference type="Gene3D" id="3.40.50.970">
    <property type="match status" value="2"/>
</dbReference>
<evidence type="ECO:0000256" key="6">
    <source>
        <dbReference type="HAMAP-Rule" id="MF_01659"/>
    </source>
</evidence>
<dbReference type="EC" id="2.2.1.9" evidence="6"/>
<dbReference type="GO" id="GO:0070204">
    <property type="term" value="F:2-succinyl-5-enolpyruvyl-6-hydroxy-3-cyclohexene-1-carboxylic-acid synthase activity"/>
    <property type="evidence" value="ECO:0007669"/>
    <property type="project" value="UniProtKB-UniRule"/>
</dbReference>
<dbReference type="InterPro" id="IPR029061">
    <property type="entry name" value="THDP-binding"/>
</dbReference>
<dbReference type="Proteomes" id="UP000478417">
    <property type="component" value="Unassembled WGS sequence"/>
</dbReference>
<dbReference type="Pfam" id="PF02775">
    <property type="entry name" value="TPP_enzyme_C"/>
    <property type="match status" value="1"/>
</dbReference>
<keyword evidence="5 6" id="KW-0464">Manganese</keyword>
<dbReference type="CDD" id="cd07037">
    <property type="entry name" value="TPP_PYR_MenD"/>
    <property type="match status" value="1"/>
</dbReference>
<evidence type="ECO:0000256" key="1">
    <source>
        <dbReference type="ARBA" id="ARBA00022679"/>
    </source>
</evidence>
<dbReference type="PANTHER" id="PTHR42916:SF1">
    <property type="entry name" value="PROTEIN PHYLLO, CHLOROPLASTIC"/>
    <property type="match status" value="1"/>
</dbReference>
<dbReference type="InterPro" id="IPR012001">
    <property type="entry name" value="Thiamin_PyroP_enz_TPP-bd_dom"/>
</dbReference>
<dbReference type="InterPro" id="IPR011766">
    <property type="entry name" value="TPP_enzyme_TPP-bd"/>
</dbReference>
<comment type="pathway">
    <text evidence="6">Quinol/quinone metabolism; menaquinone biosynthesis.</text>
</comment>
<evidence type="ECO:0000259" key="8">
    <source>
        <dbReference type="Pfam" id="PF02776"/>
    </source>
</evidence>
<gene>
    <name evidence="6 9" type="primary">menD</name>
    <name evidence="9" type="ORF">G0Q06_13415</name>
</gene>
<name>A0A6B2M3C2_9BACT</name>
<dbReference type="NCBIfam" id="TIGR00173">
    <property type="entry name" value="menD"/>
    <property type="match status" value="1"/>
</dbReference>
<dbReference type="UniPathway" id="UPA01057">
    <property type="reaction ID" value="UER00164"/>
</dbReference>
<accession>A0A6B2M3C2</accession>
<dbReference type="CDD" id="cd02009">
    <property type="entry name" value="TPP_SHCHC_synthase"/>
    <property type="match status" value="1"/>
</dbReference>
<dbReference type="HAMAP" id="MF_01659">
    <property type="entry name" value="MenD"/>
    <property type="match status" value="1"/>
</dbReference>
<keyword evidence="4 6" id="KW-0786">Thiamine pyrophosphate</keyword>
<dbReference type="GO" id="GO:0030976">
    <property type="term" value="F:thiamine pyrophosphate binding"/>
    <property type="evidence" value="ECO:0007669"/>
    <property type="project" value="UniProtKB-UniRule"/>
</dbReference>
<keyword evidence="6" id="KW-0474">Menaquinone biosynthesis</keyword>
<reference evidence="9 10" key="1">
    <citation type="submission" date="2020-02" db="EMBL/GenBank/DDBJ databases">
        <title>Albibacoteraceae fam. nov., the first described family within the subdivision 4 Verrucomicrobia.</title>
        <authorList>
            <person name="Xi F."/>
        </authorList>
    </citation>
    <scope>NUCLEOTIDE SEQUENCE [LARGE SCALE GENOMIC DNA]</scope>
    <source>
        <strain evidence="9 10">CK1056</strain>
    </source>
</reference>
<organism evidence="9 10">
    <name type="scientific">Oceanipulchritudo coccoides</name>
    <dbReference type="NCBI Taxonomy" id="2706888"/>
    <lineage>
        <taxon>Bacteria</taxon>
        <taxon>Pseudomonadati</taxon>
        <taxon>Verrucomicrobiota</taxon>
        <taxon>Opitutia</taxon>
        <taxon>Puniceicoccales</taxon>
        <taxon>Oceanipulchritudinaceae</taxon>
        <taxon>Oceanipulchritudo</taxon>
    </lineage>
</organism>
<comment type="cofactor">
    <cofactor evidence="6">
        <name>Mg(2+)</name>
        <dbReference type="ChEBI" id="CHEBI:18420"/>
    </cofactor>
    <cofactor evidence="6">
        <name>Mn(2+)</name>
        <dbReference type="ChEBI" id="CHEBI:29035"/>
    </cofactor>
</comment>
<comment type="subunit">
    <text evidence="6">Homodimer.</text>
</comment>
<dbReference type="SUPFAM" id="SSF52518">
    <property type="entry name" value="Thiamin diphosphate-binding fold (THDP-binding)"/>
    <property type="match status" value="2"/>
</dbReference>
<keyword evidence="10" id="KW-1185">Reference proteome</keyword>
<protein>
    <recommendedName>
        <fullName evidence="6">2-succinyl-5-enolpyruvyl-6-hydroxy-3-cyclohexene-1-carboxylate synthase</fullName>
        <shortName evidence="6">SEPHCHC synthase</shortName>
        <ecNumber evidence="6">2.2.1.9</ecNumber>
    </recommendedName>
    <alternativeName>
        <fullName evidence="6">Menaquinone biosynthesis protein MenD</fullName>
    </alternativeName>
</protein>
<comment type="function">
    <text evidence="6">Catalyzes the thiamine diphosphate-dependent decarboxylation of 2-oxoglutarate and the subsequent addition of the resulting succinic semialdehyde-thiamine pyrophosphate anion to isochorismate to yield 2-succinyl-5-enolpyruvyl-6-hydroxy-3-cyclohexene-1-carboxylate (SEPHCHC).</text>
</comment>
<comment type="catalytic activity">
    <reaction evidence="6">
        <text>isochorismate + 2-oxoglutarate + H(+) = 5-enolpyruvoyl-6-hydroxy-2-succinyl-cyclohex-3-ene-1-carboxylate + CO2</text>
        <dbReference type="Rhea" id="RHEA:25593"/>
        <dbReference type="ChEBI" id="CHEBI:15378"/>
        <dbReference type="ChEBI" id="CHEBI:16526"/>
        <dbReference type="ChEBI" id="CHEBI:16810"/>
        <dbReference type="ChEBI" id="CHEBI:29780"/>
        <dbReference type="ChEBI" id="CHEBI:58818"/>
        <dbReference type="EC" id="2.2.1.9"/>
    </reaction>
</comment>
<evidence type="ECO:0000259" key="7">
    <source>
        <dbReference type="Pfam" id="PF02775"/>
    </source>
</evidence>
<dbReference type="PANTHER" id="PTHR42916">
    <property type="entry name" value="2-SUCCINYL-5-ENOLPYRUVYL-6-HYDROXY-3-CYCLOHEXENE-1-CARBOXYLATE SYNTHASE"/>
    <property type="match status" value="1"/>
</dbReference>
<evidence type="ECO:0000256" key="3">
    <source>
        <dbReference type="ARBA" id="ARBA00022842"/>
    </source>
</evidence>
<dbReference type="PIRSF" id="PIRSF004983">
    <property type="entry name" value="MenD"/>
    <property type="match status" value="1"/>
</dbReference>
<comment type="caution">
    <text evidence="9">The sequence shown here is derived from an EMBL/GenBank/DDBJ whole genome shotgun (WGS) entry which is preliminary data.</text>
</comment>
<dbReference type="Pfam" id="PF02776">
    <property type="entry name" value="TPP_enzyme_N"/>
    <property type="match status" value="1"/>
</dbReference>
<dbReference type="EMBL" id="JAAGNX010000003">
    <property type="protein sequence ID" value="NDV63458.1"/>
    <property type="molecule type" value="Genomic_DNA"/>
</dbReference>
<sequence length="569" mass="61192">MSEDISTAASHANLPFGTLVIQALDRLGVEHFILSPGSRSTPLALAVGSLGAGKSTVFIDERSAAFHALGRIKATRRPVALICTSGTAGAHYYPAVIEAREAGLPLIVLTADRPPEQRYCHHGQTIDQQKLFGSYPLFHAELPVPETGSSILRAVREICRRAVEASLGIPNGPVHLNCPFREPFFPKEEEAGDPDPSLLEGLKPVVAARSTSDLPLELPERTLILAGPRPWKDPQSELDAILELSTKRGFPILTDGSNPLRYSAGDAAQVIVHHDRIVRDDALWKSLAPEAVVLWGEPPTSKLLRQRLSELDLPGFQVGSGKPGMNPFHGKIEWAGTSLEAFVGRVDGPAGSFGAIWAEEDGRMESRLAAVLDEPHPLFEGDIHRVLSQALAAGTPVCFASSLAIRDAEWFMPRSKSGLVPFSQRGANGIDGTLSLARGIAAGSGHPVCLVTGDLAFLHDSNGLLGSASDENGLLVILINNSGGGIFEHLPVAGKSADFERFFGTPQEVDFKQLSEAHGARHQRVESIDELQWAIEVWNPAGVTVIEIPVDRKISRDLHRRFIGSGFGK</sequence>
<feature type="domain" description="Thiamine pyrophosphate enzyme N-terminal TPP-binding" evidence="8">
    <location>
        <begin position="17"/>
        <end position="130"/>
    </location>
</feature>
<dbReference type="Gene3D" id="3.40.50.1220">
    <property type="entry name" value="TPP-binding domain"/>
    <property type="match status" value="1"/>
</dbReference>
<dbReference type="UniPathway" id="UPA00079"/>
<dbReference type="GO" id="GO:0030145">
    <property type="term" value="F:manganese ion binding"/>
    <property type="evidence" value="ECO:0007669"/>
    <property type="project" value="UniProtKB-UniRule"/>
</dbReference>
<dbReference type="InterPro" id="IPR004433">
    <property type="entry name" value="MenaQ_synth_MenD"/>
</dbReference>
<evidence type="ECO:0000256" key="4">
    <source>
        <dbReference type="ARBA" id="ARBA00023052"/>
    </source>
</evidence>
<dbReference type="RefSeq" id="WP_163967030.1">
    <property type="nucleotide sequence ID" value="NZ_JAAGNX010000003.1"/>
</dbReference>
<proteinExistence type="inferred from homology"/>
<dbReference type="AlphaFoldDB" id="A0A6B2M3C2"/>
<evidence type="ECO:0000256" key="5">
    <source>
        <dbReference type="ARBA" id="ARBA00023211"/>
    </source>
</evidence>
<dbReference type="GO" id="GO:0009234">
    <property type="term" value="P:menaquinone biosynthetic process"/>
    <property type="evidence" value="ECO:0007669"/>
    <property type="project" value="UniProtKB-UniRule"/>
</dbReference>
<evidence type="ECO:0000256" key="2">
    <source>
        <dbReference type="ARBA" id="ARBA00022723"/>
    </source>
</evidence>
<comment type="cofactor">
    <cofactor evidence="6">
        <name>thiamine diphosphate</name>
        <dbReference type="ChEBI" id="CHEBI:58937"/>
    </cofactor>
    <text evidence="6">Binds 1 thiamine pyrophosphate per subunit.</text>
</comment>
<keyword evidence="3 6" id="KW-0460">Magnesium</keyword>
<evidence type="ECO:0000313" key="9">
    <source>
        <dbReference type="EMBL" id="NDV63458.1"/>
    </source>
</evidence>
<dbReference type="GO" id="GO:0000287">
    <property type="term" value="F:magnesium ion binding"/>
    <property type="evidence" value="ECO:0007669"/>
    <property type="project" value="UniProtKB-UniRule"/>
</dbReference>
<feature type="domain" description="Thiamine pyrophosphate enzyme TPP-binding" evidence="7">
    <location>
        <begin position="433"/>
        <end position="547"/>
    </location>
</feature>
<comment type="similarity">
    <text evidence="6">Belongs to the TPP enzyme family. MenD subfamily.</text>
</comment>
<evidence type="ECO:0000313" key="10">
    <source>
        <dbReference type="Proteomes" id="UP000478417"/>
    </source>
</evidence>